<protein>
    <recommendedName>
        <fullName evidence="7">CBS domain protein</fullName>
    </recommendedName>
</protein>
<dbReference type="Pfam" id="PF00571">
    <property type="entry name" value="CBS"/>
    <property type="match status" value="2"/>
</dbReference>
<keyword evidence="1 2" id="KW-0129">CBS domain</keyword>
<dbReference type="InterPro" id="IPR051257">
    <property type="entry name" value="Diverse_CBS-Domain"/>
</dbReference>
<dbReference type="Pfam" id="PF04972">
    <property type="entry name" value="BON"/>
    <property type="match status" value="1"/>
</dbReference>
<dbReference type="InterPro" id="IPR017080">
    <property type="entry name" value="UCP036990_CBS_BON"/>
</dbReference>
<dbReference type="InterPro" id="IPR000644">
    <property type="entry name" value="CBS_dom"/>
</dbReference>
<dbReference type="SUPFAM" id="SSF54631">
    <property type="entry name" value="CBS-domain pair"/>
    <property type="match status" value="1"/>
</dbReference>
<feature type="domain" description="BON" evidence="3">
    <location>
        <begin position="153"/>
        <end position="221"/>
    </location>
</feature>
<evidence type="ECO:0000256" key="2">
    <source>
        <dbReference type="PROSITE-ProRule" id="PRU00703"/>
    </source>
</evidence>
<evidence type="ECO:0000313" key="5">
    <source>
        <dbReference type="EMBL" id="GGR51936.1"/>
    </source>
</evidence>
<dbReference type="Proteomes" id="UP000658320">
    <property type="component" value="Unassembled WGS sequence"/>
</dbReference>
<feature type="domain" description="CBS" evidence="4">
    <location>
        <begin position="10"/>
        <end position="67"/>
    </location>
</feature>
<organism evidence="5 6">
    <name type="scientific">Streptomyces aurantiogriseus</name>
    <dbReference type="NCBI Taxonomy" id="66870"/>
    <lineage>
        <taxon>Bacteria</taxon>
        <taxon>Bacillati</taxon>
        <taxon>Actinomycetota</taxon>
        <taxon>Actinomycetes</taxon>
        <taxon>Kitasatosporales</taxon>
        <taxon>Streptomycetaceae</taxon>
        <taxon>Streptomyces</taxon>
    </lineage>
</organism>
<evidence type="ECO:0008006" key="7">
    <source>
        <dbReference type="Google" id="ProtNLM"/>
    </source>
</evidence>
<dbReference type="AlphaFoldDB" id="A0A918KYW8"/>
<comment type="caution">
    <text evidence="5">The sequence shown here is derived from an EMBL/GenBank/DDBJ whole genome shotgun (WGS) entry which is preliminary data.</text>
</comment>
<dbReference type="SMART" id="SM00116">
    <property type="entry name" value="CBS"/>
    <property type="match status" value="2"/>
</dbReference>
<feature type="domain" description="CBS" evidence="4">
    <location>
        <begin position="99"/>
        <end position="156"/>
    </location>
</feature>
<dbReference type="PROSITE" id="PS50914">
    <property type="entry name" value="BON"/>
    <property type="match status" value="1"/>
</dbReference>
<reference evidence="5" key="1">
    <citation type="journal article" date="2014" name="Int. J. Syst. Evol. Microbiol.">
        <title>Complete genome sequence of Corynebacterium casei LMG S-19264T (=DSM 44701T), isolated from a smear-ripened cheese.</title>
        <authorList>
            <consortium name="US DOE Joint Genome Institute (JGI-PGF)"/>
            <person name="Walter F."/>
            <person name="Albersmeier A."/>
            <person name="Kalinowski J."/>
            <person name="Ruckert C."/>
        </authorList>
    </citation>
    <scope>NUCLEOTIDE SEQUENCE</scope>
    <source>
        <strain evidence="5">JCM 4346</strain>
    </source>
</reference>
<dbReference type="InterPro" id="IPR007055">
    <property type="entry name" value="BON_dom"/>
</dbReference>
<dbReference type="Gene3D" id="3.30.1340.30">
    <property type="match status" value="1"/>
</dbReference>
<dbReference type="CDD" id="cd04586">
    <property type="entry name" value="CBS_pair_BON_assoc"/>
    <property type="match status" value="1"/>
</dbReference>
<name>A0A918KYW8_9ACTN</name>
<dbReference type="InterPro" id="IPR046342">
    <property type="entry name" value="CBS_dom_sf"/>
</dbReference>
<evidence type="ECO:0000259" key="3">
    <source>
        <dbReference type="PROSITE" id="PS50914"/>
    </source>
</evidence>
<sequence length="244" mass="27076">MKHHKVGSVMTTDVVRATYGTPFKEVARLLAAHRISGLPVVDEDDKVIGVISETDLVARQAATPEPYEPRRRFAFLSGLTRGARRQAAKAHACTAGRLMTAPPVTAHADDTIVEAARTMAQHQVERLPVLDEADRLVGIVTRRDLLQVFLRPDGEIRDEVIEDVLGRTLWLPPRSIDVSVVEGVVTLTGHMERKSETEIALSMTARIDGVVGVVDRLTYRLDDARLRTEEHALHGVADDWLRKM</sequence>
<dbReference type="EMBL" id="BMSX01000027">
    <property type="protein sequence ID" value="GGR51936.1"/>
    <property type="molecule type" value="Genomic_DNA"/>
</dbReference>
<dbReference type="PIRSF" id="PIRSF036990">
    <property type="entry name" value="UCP036990_CBS_BON"/>
    <property type="match status" value="1"/>
</dbReference>
<dbReference type="RefSeq" id="WP_189943040.1">
    <property type="nucleotide sequence ID" value="NZ_BMSX01000027.1"/>
</dbReference>
<keyword evidence="6" id="KW-1185">Reference proteome</keyword>
<dbReference type="PANTHER" id="PTHR43080">
    <property type="entry name" value="CBS DOMAIN-CONTAINING PROTEIN CBSX3, MITOCHONDRIAL"/>
    <property type="match status" value="1"/>
</dbReference>
<evidence type="ECO:0000256" key="1">
    <source>
        <dbReference type="ARBA" id="ARBA00023122"/>
    </source>
</evidence>
<dbReference type="PROSITE" id="PS51371">
    <property type="entry name" value="CBS"/>
    <property type="match status" value="2"/>
</dbReference>
<reference evidence="5" key="2">
    <citation type="submission" date="2020-09" db="EMBL/GenBank/DDBJ databases">
        <authorList>
            <person name="Sun Q."/>
            <person name="Ohkuma M."/>
        </authorList>
    </citation>
    <scope>NUCLEOTIDE SEQUENCE</scope>
    <source>
        <strain evidence="5">JCM 4346</strain>
    </source>
</reference>
<dbReference type="PANTHER" id="PTHR43080:SF29">
    <property type="entry name" value="OS02G0818000 PROTEIN"/>
    <property type="match status" value="1"/>
</dbReference>
<accession>A0A918KYW8</accession>
<evidence type="ECO:0000259" key="4">
    <source>
        <dbReference type="PROSITE" id="PS51371"/>
    </source>
</evidence>
<gene>
    <name evidence="5" type="ORF">GCM10010251_81230</name>
</gene>
<proteinExistence type="predicted"/>
<evidence type="ECO:0000313" key="6">
    <source>
        <dbReference type="Proteomes" id="UP000658320"/>
    </source>
</evidence>
<dbReference type="Gene3D" id="3.10.580.10">
    <property type="entry name" value="CBS-domain"/>
    <property type="match status" value="1"/>
</dbReference>